<evidence type="ECO:0000313" key="4">
    <source>
        <dbReference type="Proteomes" id="UP000322225"/>
    </source>
</evidence>
<feature type="region of interest" description="Disordered" evidence="1">
    <location>
        <begin position="1"/>
        <end position="39"/>
    </location>
</feature>
<keyword evidence="2" id="KW-1133">Transmembrane helix</keyword>
<dbReference type="EMBL" id="CP144052">
    <property type="protein sequence ID" value="WWD16455.1"/>
    <property type="molecule type" value="Genomic_DNA"/>
</dbReference>
<reference evidence="3" key="2">
    <citation type="submission" date="2024-01" db="EMBL/GenBank/DDBJ databases">
        <title>Comparative genomics of Cryptococcus and Kwoniella reveals pathogenesis evolution and contrasting modes of karyotype evolution via chromosome fusion or intercentromeric recombination.</title>
        <authorList>
            <person name="Coelho M.A."/>
            <person name="David-Palma M."/>
            <person name="Shea T."/>
            <person name="Bowers K."/>
            <person name="McGinley-Smith S."/>
            <person name="Mohammad A.W."/>
            <person name="Gnirke A."/>
            <person name="Yurkov A.M."/>
            <person name="Nowrousian M."/>
            <person name="Sun S."/>
            <person name="Cuomo C.A."/>
            <person name="Heitman J."/>
        </authorList>
    </citation>
    <scope>NUCLEOTIDE SEQUENCE</scope>
    <source>
        <strain evidence="3">CBS 12478</strain>
    </source>
</reference>
<dbReference type="AlphaFoldDB" id="A0A5M6BTN0"/>
<evidence type="ECO:0000256" key="1">
    <source>
        <dbReference type="SAM" id="MobiDB-lite"/>
    </source>
</evidence>
<dbReference type="GeneID" id="43591425"/>
<protein>
    <submittedName>
        <fullName evidence="3">Uncharacterized protein</fullName>
    </submittedName>
</protein>
<dbReference type="OrthoDB" id="2564587at2759"/>
<evidence type="ECO:0000313" key="3">
    <source>
        <dbReference type="EMBL" id="WWD16455.1"/>
    </source>
</evidence>
<sequence length="286" mass="31357">MPALVERQNVSATPTSSPGGTSRSSTTTSSATSSYTSPAFLTGAPSGGSTTLYLFTFLITILVLGLIATGLIVRAYIMRRRYHRRVEEAIRRGERPPPDAAAALGMFPRRVGGRGKKERPVGLMPTLWEGEMYRNGEKWAIYHDEDGDAEEREWQQENEKNWNNLTPLSVLHFKDAPPATQTEESSIVPPPPPLTPQAYLRSLFSSTPMYPPAGTPFNGQPTTQEIPKAGPVFEVPPTNTEVVVGVMIAMPVQGAGEERWNLLEYEGEERDLPEVCLGVMSAKLVD</sequence>
<keyword evidence="4" id="KW-1185">Reference proteome</keyword>
<feature type="transmembrane region" description="Helical" evidence="2">
    <location>
        <begin position="52"/>
        <end position="77"/>
    </location>
</feature>
<gene>
    <name evidence="3" type="ORF">CI109_100881</name>
</gene>
<feature type="compositionally biased region" description="Low complexity" evidence="1">
    <location>
        <begin position="11"/>
        <end position="39"/>
    </location>
</feature>
<proteinExistence type="predicted"/>
<dbReference type="Proteomes" id="UP000322225">
    <property type="component" value="Chromosome 2"/>
</dbReference>
<organism evidence="3 4">
    <name type="scientific">Kwoniella shandongensis</name>
    <dbReference type="NCBI Taxonomy" id="1734106"/>
    <lineage>
        <taxon>Eukaryota</taxon>
        <taxon>Fungi</taxon>
        <taxon>Dikarya</taxon>
        <taxon>Basidiomycota</taxon>
        <taxon>Agaricomycotina</taxon>
        <taxon>Tremellomycetes</taxon>
        <taxon>Tremellales</taxon>
        <taxon>Cryptococcaceae</taxon>
        <taxon>Kwoniella</taxon>
    </lineage>
</organism>
<dbReference type="KEGG" id="ksn:43591425"/>
<evidence type="ECO:0000256" key="2">
    <source>
        <dbReference type="SAM" id="Phobius"/>
    </source>
</evidence>
<reference evidence="3" key="1">
    <citation type="submission" date="2017-08" db="EMBL/GenBank/DDBJ databases">
        <authorList>
            <person name="Cuomo C."/>
            <person name="Billmyre B."/>
            <person name="Heitman J."/>
        </authorList>
    </citation>
    <scope>NUCLEOTIDE SEQUENCE</scope>
    <source>
        <strain evidence="3">CBS 12478</strain>
    </source>
</reference>
<keyword evidence="2" id="KW-0472">Membrane</keyword>
<keyword evidence="2" id="KW-0812">Transmembrane</keyword>
<name>A0A5M6BTN0_9TREE</name>
<dbReference type="RefSeq" id="XP_031858489.1">
    <property type="nucleotide sequence ID" value="XM_032007257.1"/>
</dbReference>
<accession>A0A5M6BTN0</accession>